<organism evidence="2 3">
    <name type="scientific">Parthenolecanium corni</name>
    <dbReference type="NCBI Taxonomy" id="536013"/>
    <lineage>
        <taxon>Eukaryota</taxon>
        <taxon>Metazoa</taxon>
        <taxon>Ecdysozoa</taxon>
        <taxon>Arthropoda</taxon>
        <taxon>Hexapoda</taxon>
        <taxon>Insecta</taxon>
        <taxon>Pterygota</taxon>
        <taxon>Neoptera</taxon>
        <taxon>Paraneoptera</taxon>
        <taxon>Hemiptera</taxon>
        <taxon>Sternorrhyncha</taxon>
        <taxon>Coccoidea</taxon>
        <taxon>Coccidae</taxon>
        <taxon>Parthenolecanium</taxon>
    </lineage>
</organism>
<feature type="compositionally biased region" description="Low complexity" evidence="1">
    <location>
        <begin position="220"/>
        <end position="234"/>
    </location>
</feature>
<feature type="compositionally biased region" description="Basic and acidic residues" evidence="1">
    <location>
        <begin position="235"/>
        <end position="246"/>
    </location>
</feature>
<accession>A0AAN9TH53</accession>
<comment type="caution">
    <text evidence="2">The sequence shown here is derived from an EMBL/GenBank/DDBJ whole genome shotgun (WGS) entry which is preliminary data.</text>
</comment>
<evidence type="ECO:0000313" key="3">
    <source>
        <dbReference type="Proteomes" id="UP001367676"/>
    </source>
</evidence>
<evidence type="ECO:0000313" key="2">
    <source>
        <dbReference type="EMBL" id="KAK7590139.1"/>
    </source>
</evidence>
<protein>
    <submittedName>
        <fullName evidence="2">Uncharacterized protein</fullName>
    </submittedName>
</protein>
<keyword evidence="3" id="KW-1185">Reference proteome</keyword>
<feature type="region of interest" description="Disordered" evidence="1">
    <location>
        <begin position="185"/>
        <end position="246"/>
    </location>
</feature>
<gene>
    <name evidence="2" type="ORF">V9T40_001752</name>
</gene>
<reference evidence="2 3" key="1">
    <citation type="submission" date="2024-03" db="EMBL/GenBank/DDBJ databases">
        <title>Adaptation during the transition from Ophiocordyceps entomopathogen to insect associate is accompanied by gene loss and intensified selection.</title>
        <authorList>
            <person name="Ward C.M."/>
            <person name="Onetto C.A."/>
            <person name="Borneman A.R."/>
        </authorList>
    </citation>
    <scope>NUCLEOTIDE SEQUENCE [LARGE SCALE GENOMIC DNA]</scope>
    <source>
        <strain evidence="2">AWRI1</strain>
        <tissue evidence="2">Single Adult Female</tissue>
    </source>
</reference>
<name>A0AAN9TH53_9HEMI</name>
<dbReference type="EMBL" id="JBBCAQ010000022">
    <property type="protein sequence ID" value="KAK7590139.1"/>
    <property type="molecule type" value="Genomic_DNA"/>
</dbReference>
<dbReference type="AlphaFoldDB" id="A0AAN9TH53"/>
<dbReference type="Proteomes" id="UP001367676">
    <property type="component" value="Unassembled WGS sequence"/>
</dbReference>
<evidence type="ECO:0000256" key="1">
    <source>
        <dbReference type="SAM" id="MobiDB-lite"/>
    </source>
</evidence>
<proteinExistence type="predicted"/>
<sequence>MTVPGRLFSSSVAQQMRWIIRKFFRLQYFRHIILPLAPIRSLCGMVTSTRGNLNRWPFRLSPSWCHILGSHCSQIRLAVKYESLRRSTPASTKKRVTAAKTIKRMQRRRKGLDETTAKLSAPRIQRQLENNDIKAVEAYRNTPNSPLTVLPEPYVTSRTVVQVISPSTLSAHRTIILHPHSLHLSSSASDDLSSRRMARQTKPDRIACTSKRLSPPPHPLHSSSSCGRSKGSSIKRMEWIKERERE</sequence>